<reference evidence="2" key="1">
    <citation type="submission" date="2016-11" db="UniProtKB">
        <authorList>
            <consortium name="WormBaseParasite"/>
        </authorList>
    </citation>
    <scope>IDENTIFICATION</scope>
    <source>
        <strain evidence="2">KR3021</strain>
    </source>
</reference>
<dbReference type="Proteomes" id="UP000095286">
    <property type="component" value="Unplaced"/>
</dbReference>
<accession>A0AC35UB29</accession>
<organism evidence="1 2">
    <name type="scientific">Rhabditophanes sp. KR3021</name>
    <dbReference type="NCBI Taxonomy" id="114890"/>
    <lineage>
        <taxon>Eukaryota</taxon>
        <taxon>Metazoa</taxon>
        <taxon>Ecdysozoa</taxon>
        <taxon>Nematoda</taxon>
        <taxon>Chromadorea</taxon>
        <taxon>Rhabditida</taxon>
        <taxon>Tylenchina</taxon>
        <taxon>Panagrolaimomorpha</taxon>
        <taxon>Strongyloidoidea</taxon>
        <taxon>Alloionematidae</taxon>
        <taxon>Rhabditophanes</taxon>
    </lineage>
</organism>
<evidence type="ECO:0000313" key="2">
    <source>
        <dbReference type="WBParaSite" id="RSKR_0000968300.1"/>
    </source>
</evidence>
<evidence type="ECO:0000313" key="1">
    <source>
        <dbReference type="Proteomes" id="UP000095286"/>
    </source>
</evidence>
<proteinExistence type="predicted"/>
<sequence>MLRFGGCLSKQFLAGQRGWKMEGSRGVQKVPEEPNHTLTNDGHHSTPKQFPADSHTKTTLKHPKINSATPIDKSISEDISTQELTDGASGLKDIINKVATKTKGDANLDKERV</sequence>
<dbReference type="WBParaSite" id="RSKR_0000968300.1">
    <property type="protein sequence ID" value="RSKR_0000968300.1"/>
    <property type="gene ID" value="RSKR_0000968300"/>
</dbReference>
<name>A0AC35UB29_9BILA</name>
<protein>
    <submittedName>
        <fullName evidence="2">Uncharacterized protein</fullName>
    </submittedName>
</protein>